<feature type="transmembrane region" description="Helical" evidence="8">
    <location>
        <begin position="232"/>
        <end position="254"/>
    </location>
</feature>
<comment type="subcellular location">
    <subcellularLocation>
        <location evidence="1">Cell inner membrane</location>
        <topology evidence="1">Multi-pass membrane protein</topology>
    </subcellularLocation>
    <subcellularLocation>
        <location evidence="8">Cell membrane</location>
        <topology evidence="8">Multi-pass membrane protein</topology>
    </subcellularLocation>
</comment>
<dbReference type="Pfam" id="PF00528">
    <property type="entry name" value="BPD_transp_1"/>
    <property type="match status" value="2"/>
</dbReference>
<keyword evidence="2 8" id="KW-0813">Transport</keyword>
<organism evidence="11 12">
    <name type="scientific">Actinacidiphila reveromycinica</name>
    <dbReference type="NCBI Taxonomy" id="659352"/>
    <lineage>
        <taxon>Bacteria</taxon>
        <taxon>Bacillati</taxon>
        <taxon>Actinomycetota</taxon>
        <taxon>Actinomycetes</taxon>
        <taxon>Kitasatosporales</taxon>
        <taxon>Streptomycetaceae</taxon>
        <taxon>Actinacidiphila</taxon>
    </lineage>
</organism>
<name>A0A7U3VLI2_9ACTN</name>
<evidence type="ECO:0000256" key="6">
    <source>
        <dbReference type="ARBA" id="ARBA00022989"/>
    </source>
</evidence>
<feature type="transmembrane region" description="Helical" evidence="8">
    <location>
        <begin position="330"/>
        <end position="353"/>
    </location>
</feature>
<evidence type="ECO:0000313" key="12">
    <source>
        <dbReference type="Proteomes" id="UP000595703"/>
    </source>
</evidence>
<evidence type="ECO:0000256" key="7">
    <source>
        <dbReference type="ARBA" id="ARBA00023136"/>
    </source>
</evidence>
<reference evidence="11 12" key="3">
    <citation type="journal article" date="2011" name="Nat. Chem. Biol.">
        <title>Reveromycin A biosynthesis uses RevG and RevJ for stereospecific spiroacetal formation.</title>
        <authorList>
            <person name="Takahashi S."/>
            <person name="Toyoda A."/>
            <person name="Sekiyama Y."/>
            <person name="Takagi H."/>
            <person name="Nogawa T."/>
            <person name="Uramoto M."/>
            <person name="Suzuki R."/>
            <person name="Koshino H."/>
            <person name="Kumano T."/>
            <person name="Panthee S."/>
            <person name="Dairi T."/>
            <person name="Ishikawa J."/>
            <person name="Ikeda H."/>
            <person name="Sakaki Y."/>
            <person name="Osada H."/>
        </authorList>
    </citation>
    <scope>NUCLEOTIDE SEQUENCE [LARGE SCALE GENOMIC DNA]</scope>
    <source>
        <strain evidence="11 12">SN-593</strain>
    </source>
</reference>
<keyword evidence="5 8" id="KW-0812">Transmembrane</keyword>
<protein>
    <submittedName>
        <fullName evidence="11">Putative transporter</fullName>
    </submittedName>
</protein>
<evidence type="ECO:0000256" key="5">
    <source>
        <dbReference type="ARBA" id="ARBA00022692"/>
    </source>
</evidence>
<feature type="transmembrane region" description="Helical" evidence="8">
    <location>
        <begin position="512"/>
        <end position="536"/>
    </location>
</feature>
<keyword evidence="4" id="KW-0997">Cell inner membrane</keyword>
<reference evidence="11 12" key="1">
    <citation type="journal article" date="2010" name="J. Bacteriol.">
        <title>Biochemical characterization of a novel indole prenyltransferase from Streptomyces sp. SN-593.</title>
        <authorList>
            <person name="Takahashi S."/>
            <person name="Takagi H."/>
            <person name="Toyoda A."/>
            <person name="Uramoto M."/>
            <person name="Nogawa T."/>
            <person name="Ueki M."/>
            <person name="Sakaki Y."/>
            <person name="Osada H."/>
        </authorList>
    </citation>
    <scope>NUCLEOTIDE SEQUENCE [LARGE SCALE GENOMIC DNA]</scope>
    <source>
        <strain evidence="11 12">SN-593</strain>
    </source>
</reference>
<dbReference type="EMBL" id="AP018365">
    <property type="protein sequence ID" value="BBA95532.1"/>
    <property type="molecule type" value="Genomic_DNA"/>
</dbReference>
<feature type="transmembrane region" description="Helical" evidence="8">
    <location>
        <begin position="128"/>
        <end position="148"/>
    </location>
</feature>
<dbReference type="PANTHER" id="PTHR43357:SF4">
    <property type="entry name" value="INNER MEMBRANE ABC TRANSPORTER PERMEASE PROTEIN YDCV"/>
    <property type="match status" value="1"/>
</dbReference>
<evidence type="ECO:0000256" key="4">
    <source>
        <dbReference type="ARBA" id="ARBA00022519"/>
    </source>
</evidence>
<feature type="transmembrane region" description="Helical" evidence="8">
    <location>
        <begin position="391"/>
        <end position="411"/>
    </location>
</feature>
<dbReference type="GO" id="GO:0055085">
    <property type="term" value="P:transmembrane transport"/>
    <property type="evidence" value="ECO:0007669"/>
    <property type="project" value="InterPro"/>
</dbReference>
<dbReference type="InterPro" id="IPR000515">
    <property type="entry name" value="MetI-like"/>
</dbReference>
<dbReference type="KEGG" id="arev:RVR_426"/>
<dbReference type="InterPro" id="IPR035906">
    <property type="entry name" value="MetI-like_sf"/>
</dbReference>
<feature type="domain" description="ABC transmembrane type-1" evidence="10">
    <location>
        <begin position="387"/>
        <end position="574"/>
    </location>
</feature>
<feature type="transmembrane region" description="Helical" evidence="8">
    <location>
        <begin position="423"/>
        <end position="447"/>
    </location>
</feature>
<feature type="domain" description="ABC transmembrane type-1" evidence="10">
    <location>
        <begin position="90"/>
        <end position="299"/>
    </location>
</feature>
<feature type="transmembrane region" description="Helical" evidence="8">
    <location>
        <begin position="453"/>
        <end position="471"/>
    </location>
</feature>
<feature type="transmembrane region" description="Helical" evidence="8">
    <location>
        <begin position="40"/>
        <end position="62"/>
    </location>
</feature>
<sequence>MSAVGDLTGAPAPAPAAPRDSGAPPAAPAASRSGLALLPLTWAALAVLVLGPVLYVVVASVLSQPTDLGSGFDFSAAREVFTTAHMLRLLGETIVFALVVAALTTVIGTALAWSTTRLQMRGSRVREVLCIGSLFVAPFVTAVAWIWLATPQTGVLNRYLHDAHVPGWLQPDVLSVGGMVFVLVTHFVPYSYFFVSAAMRGMDPTLEEASLVNGRNLLSTTLRISLPMIRPAILSSALFVAILSMGEFTVPSILGQGGAFQPLSVEVYKALYGDVQDIPLGASISAELLITCLVGLYLYQRTVRSSGRYVSVGGRGHRDGRIRVRRGTAAVVWVLTAGYGLVAFVIPFAALVLMSLSKYLAPSIGDMHLSFANLWNTIDTGEIRTATLHSVILAVVVPVVCIAIGLAVVYLSDRLRMPTSGAMVYIATAPLALPGLVMGMGVLLLFIRTPLYLTLPIIAIGLVSISLTHAVRLISNGFHQIDPTLEEASLVCGASRLRTVWSVLLPLIRPSVFSAFTLIFVLALRELNVAVVLYSPDSNVLSVVAWNYSESALTKAAAVGVLQVVVMFVGMGILRLVLNPDRKKAS</sequence>
<dbReference type="CDD" id="cd06261">
    <property type="entry name" value="TM_PBP2"/>
    <property type="match status" value="2"/>
</dbReference>
<keyword evidence="6 8" id="KW-1133">Transmembrane helix</keyword>
<feature type="transmembrane region" description="Helical" evidence="8">
    <location>
        <begin position="278"/>
        <end position="299"/>
    </location>
</feature>
<feature type="compositionally biased region" description="Low complexity" evidence="9">
    <location>
        <begin position="17"/>
        <end position="26"/>
    </location>
</feature>
<dbReference type="PROSITE" id="PS50928">
    <property type="entry name" value="ABC_TM1"/>
    <property type="match status" value="2"/>
</dbReference>
<dbReference type="AlphaFoldDB" id="A0A7U3VLI2"/>
<evidence type="ECO:0000256" key="1">
    <source>
        <dbReference type="ARBA" id="ARBA00004429"/>
    </source>
</evidence>
<dbReference type="SUPFAM" id="SSF161098">
    <property type="entry name" value="MetI-like"/>
    <property type="match status" value="2"/>
</dbReference>
<accession>A0A7U3VLI2</accession>
<feature type="transmembrane region" description="Helical" evidence="8">
    <location>
        <begin position="556"/>
        <end position="578"/>
    </location>
</feature>
<evidence type="ECO:0000256" key="2">
    <source>
        <dbReference type="ARBA" id="ARBA00022448"/>
    </source>
</evidence>
<dbReference type="Gene3D" id="1.10.3720.10">
    <property type="entry name" value="MetI-like"/>
    <property type="match status" value="2"/>
</dbReference>
<evidence type="ECO:0000259" key="10">
    <source>
        <dbReference type="PROSITE" id="PS50928"/>
    </source>
</evidence>
<feature type="transmembrane region" description="Helical" evidence="8">
    <location>
        <begin position="173"/>
        <end position="195"/>
    </location>
</feature>
<feature type="transmembrane region" description="Helical" evidence="8">
    <location>
        <begin position="94"/>
        <end position="116"/>
    </location>
</feature>
<keyword evidence="12" id="KW-1185">Reference proteome</keyword>
<dbReference type="Proteomes" id="UP000595703">
    <property type="component" value="Chromosome"/>
</dbReference>
<keyword evidence="3" id="KW-1003">Cell membrane</keyword>
<evidence type="ECO:0000313" key="11">
    <source>
        <dbReference type="EMBL" id="BBA95532.1"/>
    </source>
</evidence>
<proteinExistence type="inferred from homology"/>
<comment type="similarity">
    <text evidence="8">Belongs to the binding-protein-dependent transport system permease family.</text>
</comment>
<dbReference type="PANTHER" id="PTHR43357">
    <property type="entry name" value="INNER MEMBRANE ABC TRANSPORTER PERMEASE PROTEIN YDCV"/>
    <property type="match status" value="1"/>
</dbReference>
<evidence type="ECO:0000256" key="3">
    <source>
        <dbReference type="ARBA" id="ARBA00022475"/>
    </source>
</evidence>
<dbReference type="GO" id="GO:0005886">
    <property type="term" value="C:plasma membrane"/>
    <property type="evidence" value="ECO:0007669"/>
    <property type="project" value="UniProtKB-SubCell"/>
</dbReference>
<evidence type="ECO:0000256" key="9">
    <source>
        <dbReference type="SAM" id="MobiDB-lite"/>
    </source>
</evidence>
<gene>
    <name evidence="11" type="ORF">RVR_426</name>
</gene>
<reference evidence="11 12" key="4">
    <citation type="journal article" date="2020" name="Sci. Rep.">
        <title>beta-carboline chemical signals induce reveromycin production through a LuxR family regulator in Streptomyces sp. SN-593.</title>
        <authorList>
            <person name="Panthee S."/>
            <person name="Kito N."/>
            <person name="Hayashi T."/>
            <person name="Shimizu T."/>
            <person name="Ishikawa J."/>
            <person name="Hamamoto H."/>
            <person name="Osada H."/>
            <person name="Takahashi S."/>
        </authorList>
    </citation>
    <scope>NUCLEOTIDE SEQUENCE [LARGE SCALE GENOMIC DNA]</scope>
    <source>
        <strain evidence="11 12">SN-593</strain>
    </source>
</reference>
<keyword evidence="7 8" id="KW-0472">Membrane</keyword>
<feature type="region of interest" description="Disordered" evidence="9">
    <location>
        <begin position="1"/>
        <end position="26"/>
    </location>
</feature>
<dbReference type="RefSeq" id="WP_202232048.1">
    <property type="nucleotide sequence ID" value="NZ_AP018365.1"/>
</dbReference>
<evidence type="ECO:0000256" key="8">
    <source>
        <dbReference type="RuleBase" id="RU363032"/>
    </source>
</evidence>
<reference evidence="11 12" key="2">
    <citation type="journal article" date="2011" name="J. Antibiot.">
        <title>Furaquinocins I and J: novel polyketide isoprenoid hybrid compounds from Streptomyces reveromyceticus SN-593.</title>
        <authorList>
            <person name="Panthee S."/>
            <person name="Takahashi S."/>
            <person name="Takagi H."/>
            <person name="Nogawa T."/>
            <person name="Oowada E."/>
            <person name="Uramoto M."/>
            <person name="Osada H."/>
        </authorList>
    </citation>
    <scope>NUCLEOTIDE SEQUENCE [LARGE SCALE GENOMIC DNA]</scope>
    <source>
        <strain evidence="11 12">SN-593</strain>
    </source>
</reference>